<gene>
    <name evidence="3" type="ORF">SETIT_3G104200v2</name>
</gene>
<dbReference type="PANTHER" id="PTHR45224">
    <property type="entry name" value="OS01G0527900 PROTEIN-RELATED"/>
    <property type="match status" value="1"/>
</dbReference>
<dbReference type="STRING" id="4555.A0A368QDF1"/>
<dbReference type="InterPro" id="IPR029466">
    <property type="entry name" value="NAM-associated_C"/>
</dbReference>
<accession>A0A368QDF1</accession>
<dbReference type="Pfam" id="PF14303">
    <property type="entry name" value="NAM-associated"/>
    <property type="match status" value="1"/>
</dbReference>
<protein>
    <recommendedName>
        <fullName evidence="2">No apical meristem-associated C-terminal domain-containing protein</fullName>
    </recommendedName>
</protein>
<feature type="domain" description="No apical meristem-associated C-terminal" evidence="2">
    <location>
        <begin position="69"/>
        <end position="211"/>
    </location>
</feature>
<proteinExistence type="predicted"/>
<dbReference type="EMBL" id="CM003530">
    <property type="protein sequence ID" value="RCV16026.1"/>
    <property type="molecule type" value="Genomic_DNA"/>
</dbReference>
<reference evidence="3" key="2">
    <citation type="submission" date="2015-07" db="EMBL/GenBank/DDBJ databases">
        <authorList>
            <person name="Noorani M."/>
        </authorList>
    </citation>
    <scope>NUCLEOTIDE SEQUENCE</scope>
    <source>
        <strain evidence="3">Yugu1</strain>
    </source>
</reference>
<dbReference type="PROSITE" id="PS51257">
    <property type="entry name" value="PROKAR_LIPOPROTEIN"/>
    <property type="match status" value="1"/>
</dbReference>
<feature type="compositionally biased region" description="Basic and acidic residues" evidence="1">
    <location>
        <begin position="116"/>
        <end position="130"/>
    </location>
</feature>
<feature type="region of interest" description="Disordered" evidence="1">
    <location>
        <begin position="1"/>
        <end position="25"/>
    </location>
</feature>
<dbReference type="PANTHER" id="PTHR45224:SF15">
    <property type="entry name" value="OS10G0563100 PROTEIN"/>
    <property type="match status" value="1"/>
</dbReference>
<evidence type="ECO:0000256" key="1">
    <source>
        <dbReference type="SAM" id="MobiDB-lite"/>
    </source>
</evidence>
<feature type="region of interest" description="Disordered" evidence="1">
    <location>
        <begin position="97"/>
        <end position="147"/>
    </location>
</feature>
<sequence length="230" mass="25822">MSRRSKREVAPPPPPPAAGSATASACFDATSSASLQAAGGAIALPPEPSNQWRDMANKFYVENYPNEGPFTVFHCWKVLRHEPKWHAVLEELEKSKKRGLDDGGDSSGNTLSQEDIGEKEPPMWRNEAKKQRQCKGKGKANDDDDSLHEDMKKYMDIQAAASKQHEEFLETQKHISNAKVEATRLRREAVLTDSYQKMMSMDTSQMTDEMKAEHVMGLKMLWDKLLGNTI</sequence>
<dbReference type="AlphaFoldDB" id="A0A368QDF1"/>
<evidence type="ECO:0000259" key="2">
    <source>
        <dbReference type="Pfam" id="PF14303"/>
    </source>
</evidence>
<organism evidence="3">
    <name type="scientific">Setaria italica</name>
    <name type="common">Foxtail millet</name>
    <name type="synonym">Panicum italicum</name>
    <dbReference type="NCBI Taxonomy" id="4555"/>
    <lineage>
        <taxon>Eukaryota</taxon>
        <taxon>Viridiplantae</taxon>
        <taxon>Streptophyta</taxon>
        <taxon>Embryophyta</taxon>
        <taxon>Tracheophyta</taxon>
        <taxon>Spermatophyta</taxon>
        <taxon>Magnoliopsida</taxon>
        <taxon>Liliopsida</taxon>
        <taxon>Poales</taxon>
        <taxon>Poaceae</taxon>
        <taxon>PACMAD clade</taxon>
        <taxon>Panicoideae</taxon>
        <taxon>Panicodae</taxon>
        <taxon>Paniceae</taxon>
        <taxon>Cenchrinae</taxon>
        <taxon>Setaria</taxon>
    </lineage>
</organism>
<dbReference type="OrthoDB" id="589878at2759"/>
<reference evidence="3" key="1">
    <citation type="journal article" date="2012" name="Nat. Biotechnol.">
        <title>Reference genome sequence of the model plant Setaria.</title>
        <authorList>
            <person name="Bennetzen J.L."/>
            <person name="Schmutz J."/>
            <person name="Wang H."/>
            <person name="Percifield R."/>
            <person name="Hawkins J."/>
            <person name="Pontaroli A.C."/>
            <person name="Estep M."/>
            <person name="Feng L."/>
            <person name="Vaughn J.N."/>
            <person name="Grimwood J."/>
            <person name="Jenkins J."/>
            <person name="Barry K."/>
            <person name="Lindquist E."/>
            <person name="Hellsten U."/>
            <person name="Deshpande S."/>
            <person name="Wang X."/>
            <person name="Wu X."/>
            <person name="Mitros T."/>
            <person name="Triplett J."/>
            <person name="Yang X."/>
            <person name="Ye C.Y."/>
            <person name="Mauro-Herrera M."/>
            <person name="Wang L."/>
            <person name="Li P."/>
            <person name="Sharma M."/>
            <person name="Sharma R."/>
            <person name="Ronald P.C."/>
            <person name="Panaud O."/>
            <person name="Kellogg E.A."/>
            <person name="Brutnell T.P."/>
            <person name="Doust A.N."/>
            <person name="Tuskan G.A."/>
            <person name="Rokhsar D."/>
            <person name="Devos K.M."/>
        </authorList>
    </citation>
    <scope>NUCLEOTIDE SEQUENCE [LARGE SCALE GENOMIC DNA]</scope>
    <source>
        <strain evidence="3">Yugu1</strain>
    </source>
</reference>
<evidence type="ECO:0000313" key="3">
    <source>
        <dbReference type="EMBL" id="RCV16026.1"/>
    </source>
</evidence>
<name>A0A368QDF1_SETIT</name>